<evidence type="ECO:0000256" key="1">
    <source>
        <dbReference type="SAM" id="MobiDB-lite"/>
    </source>
</evidence>
<evidence type="ECO:0000313" key="2">
    <source>
        <dbReference type="EMBL" id="KAH9288227.1"/>
    </source>
</evidence>
<reference evidence="2 3" key="1">
    <citation type="journal article" date="2021" name="Nat. Plants">
        <title>The Taxus genome provides insights into paclitaxel biosynthesis.</title>
        <authorList>
            <person name="Xiong X."/>
            <person name="Gou J."/>
            <person name="Liao Q."/>
            <person name="Li Y."/>
            <person name="Zhou Q."/>
            <person name="Bi G."/>
            <person name="Li C."/>
            <person name="Du R."/>
            <person name="Wang X."/>
            <person name="Sun T."/>
            <person name="Guo L."/>
            <person name="Liang H."/>
            <person name="Lu P."/>
            <person name="Wu Y."/>
            <person name="Zhang Z."/>
            <person name="Ro D.K."/>
            <person name="Shang Y."/>
            <person name="Huang S."/>
            <person name="Yan J."/>
        </authorList>
    </citation>
    <scope>NUCLEOTIDE SEQUENCE [LARGE SCALE GENOMIC DNA]</scope>
    <source>
        <strain evidence="2">Ta-2019</strain>
    </source>
</reference>
<protein>
    <submittedName>
        <fullName evidence="2">Uncharacterized protein</fullName>
    </submittedName>
</protein>
<feature type="non-terminal residue" evidence="2">
    <location>
        <position position="1"/>
    </location>
</feature>
<feature type="region of interest" description="Disordered" evidence="1">
    <location>
        <begin position="26"/>
        <end position="50"/>
    </location>
</feature>
<dbReference type="AlphaFoldDB" id="A0AA38BRS3"/>
<feature type="compositionally biased region" description="Acidic residues" evidence="1">
    <location>
        <begin position="27"/>
        <end position="40"/>
    </location>
</feature>
<sequence>TEAENPPPDSLDVEFSLVVKKEFDVCTNDDNDNGDDGDDQIEPRPTGLVQ</sequence>
<proteinExistence type="predicted"/>
<feature type="non-terminal residue" evidence="2">
    <location>
        <position position="50"/>
    </location>
</feature>
<gene>
    <name evidence="2" type="ORF">KI387_032344</name>
</gene>
<keyword evidence="3" id="KW-1185">Reference proteome</keyword>
<organism evidence="2 3">
    <name type="scientific">Taxus chinensis</name>
    <name type="common">Chinese yew</name>
    <name type="synonym">Taxus wallichiana var. chinensis</name>
    <dbReference type="NCBI Taxonomy" id="29808"/>
    <lineage>
        <taxon>Eukaryota</taxon>
        <taxon>Viridiplantae</taxon>
        <taxon>Streptophyta</taxon>
        <taxon>Embryophyta</taxon>
        <taxon>Tracheophyta</taxon>
        <taxon>Spermatophyta</taxon>
        <taxon>Pinopsida</taxon>
        <taxon>Pinidae</taxon>
        <taxon>Conifers II</taxon>
        <taxon>Cupressales</taxon>
        <taxon>Taxaceae</taxon>
        <taxon>Taxus</taxon>
    </lineage>
</organism>
<dbReference type="EMBL" id="JAHRHJ020003813">
    <property type="protein sequence ID" value="KAH9288227.1"/>
    <property type="molecule type" value="Genomic_DNA"/>
</dbReference>
<dbReference type="Proteomes" id="UP000824469">
    <property type="component" value="Unassembled WGS sequence"/>
</dbReference>
<comment type="caution">
    <text evidence="2">The sequence shown here is derived from an EMBL/GenBank/DDBJ whole genome shotgun (WGS) entry which is preliminary data.</text>
</comment>
<name>A0AA38BRS3_TAXCH</name>
<evidence type="ECO:0000313" key="3">
    <source>
        <dbReference type="Proteomes" id="UP000824469"/>
    </source>
</evidence>
<accession>A0AA38BRS3</accession>